<sequence>MVARIPFERFMILLSWFAGSLDFIATKRKLYIRPRTCSHVTLCRDMGNDFDTIPEKNSKQLSISWKMTSLSLCVFQNSKKAFKSLFRMAGGRLLILNSTSHIFW</sequence>
<evidence type="ECO:0000313" key="2">
    <source>
        <dbReference type="Proteomes" id="UP000070089"/>
    </source>
</evidence>
<dbReference type="Proteomes" id="UP000070089">
    <property type="component" value="Unassembled WGS sequence"/>
</dbReference>
<protein>
    <submittedName>
        <fullName evidence="1">Uncharacterized protein</fullName>
    </submittedName>
</protein>
<gene>
    <name evidence="1" type="ORF">QR46_3989</name>
</gene>
<proteinExistence type="predicted"/>
<comment type="caution">
    <text evidence="1">The sequence shown here is derived from an EMBL/GenBank/DDBJ whole genome shotgun (WGS) entry which is preliminary data.</text>
</comment>
<organism evidence="1 2">
    <name type="scientific">Giardia duodenalis assemblage B</name>
    <dbReference type="NCBI Taxonomy" id="1394984"/>
    <lineage>
        <taxon>Eukaryota</taxon>
        <taxon>Metamonada</taxon>
        <taxon>Diplomonadida</taxon>
        <taxon>Hexamitidae</taxon>
        <taxon>Giardiinae</taxon>
        <taxon>Giardia</taxon>
    </lineage>
</organism>
<name>A0A132NPS4_GIAIN</name>
<dbReference type="EMBL" id="JXTI01000139">
    <property type="protein sequence ID" value="KWX12050.1"/>
    <property type="molecule type" value="Genomic_DNA"/>
</dbReference>
<accession>A0A132NPS4</accession>
<evidence type="ECO:0000313" key="1">
    <source>
        <dbReference type="EMBL" id="KWX12050.1"/>
    </source>
</evidence>
<reference evidence="1 2" key="1">
    <citation type="journal article" date="2015" name="Mol. Biochem. Parasitol.">
        <title>Identification of polymorphic genes for use in assemblage B genotyping assays through comparative genomics of multiple assemblage B Giardia duodenalis isolates.</title>
        <authorList>
            <person name="Wielinga C."/>
            <person name="Thompson R.C."/>
            <person name="Monis P."/>
            <person name="Ryan U."/>
        </authorList>
    </citation>
    <scope>NUCLEOTIDE SEQUENCE [LARGE SCALE GENOMIC DNA]</scope>
    <source>
        <strain evidence="1 2">BAH15c1</strain>
    </source>
</reference>
<dbReference type="VEuPathDB" id="GiardiaDB:QR46_3989"/>
<dbReference type="AlphaFoldDB" id="A0A132NPS4"/>